<feature type="transmembrane region" description="Helical" evidence="10">
    <location>
        <begin position="236"/>
        <end position="255"/>
    </location>
</feature>
<dbReference type="SUPFAM" id="SSF144091">
    <property type="entry name" value="Rhomboid-like"/>
    <property type="match status" value="1"/>
</dbReference>
<evidence type="ECO:0000256" key="5">
    <source>
        <dbReference type="ARBA" id="ARBA00022692"/>
    </source>
</evidence>
<feature type="domain" description="Peptidase S54 rhomboid" evidence="12">
    <location>
        <begin position="227"/>
        <end position="364"/>
    </location>
</feature>
<feature type="transmembrane region" description="Helical" evidence="10">
    <location>
        <begin position="378"/>
        <end position="395"/>
    </location>
</feature>
<evidence type="ECO:0000256" key="11">
    <source>
        <dbReference type="SAM" id="MobiDB-lite"/>
    </source>
</evidence>
<evidence type="ECO:0000313" key="14">
    <source>
        <dbReference type="Proteomes" id="UP000613580"/>
    </source>
</evidence>
<evidence type="ECO:0000256" key="8">
    <source>
        <dbReference type="ARBA" id="ARBA00022989"/>
    </source>
</evidence>
<dbReference type="InterPro" id="IPR002610">
    <property type="entry name" value="Peptidase_S54_rhomboid-like"/>
</dbReference>
<dbReference type="EMBL" id="JACAZE010000007">
    <property type="protein sequence ID" value="KAF7310837.1"/>
    <property type="molecule type" value="Genomic_DNA"/>
</dbReference>
<dbReference type="GO" id="GO:0006508">
    <property type="term" value="P:proteolysis"/>
    <property type="evidence" value="ECO:0007669"/>
    <property type="project" value="UniProtKB-KW"/>
</dbReference>
<feature type="transmembrane region" description="Helical" evidence="10">
    <location>
        <begin position="126"/>
        <end position="147"/>
    </location>
</feature>
<evidence type="ECO:0000256" key="4">
    <source>
        <dbReference type="ARBA" id="ARBA00022670"/>
    </source>
</evidence>
<evidence type="ECO:0000256" key="9">
    <source>
        <dbReference type="ARBA" id="ARBA00023136"/>
    </source>
</evidence>
<comment type="subcellular location">
    <subcellularLocation>
        <location evidence="2 10">Membrane</location>
        <topology evidence="2 10">Multi-pass membrane protein</topology>
    </subcellularLocation>
</comment>
<dbReference type="PANTHER" id="PTHR22936:SF69">
    <property type="entry name" value="RHOMBOID-LIKE PROTEIN"/>
    <property type="match status" value="1"/>
</dbReference>
<comment type="caution">
    <text evidence="13">The sequence shown here is derived from an EMBL/GenBank/DDBJ whole genome shotgun (WGS) entry which is preliminary data.</text>
</comment>
<comment type="function">
    <text evidence="10">Serine protease involved in intramembrane proteolysis.</text>
</comment>
<evidence type="ECO:0000256" key="7">
    <source>
        <dbReference type="ARBA" id="ARBA00022825"/>
    </source>
</evidence>
<dbReference type="InterPro" id="IPR022764">
    <property type="entry name" value="Peptidase_S54_rhomboid_dom"/>
</dbReference>
<feature type="region of interest" description="Disordered" evidence="11">
    <location>
        <begin position="80"/>
        <end position="102"/>
    </location>
</feature>
<feature type="transmembrane region" description="Helical" evidence="10">
    <location>
        <begin position="347"/>
        <end position="366"/>
    </location>
</feature>
<dbReference type="Proteomes" id="UP000613580">
    <property type="component" value="Unassembled WGS sequence"/>
</dbReference>
<feature type="transmembrane region" description="Helical" evidence="10">
    <location>
        <begin position="325"/>
        <end position="341"/>
    </location>
</feature>
<evidence type="ECO:0000256" key="3">
    <source>
        <dbReference type="ARBA" id="ARBA00009045"/>
    </source>
</evidence>
<dbReference type="GO" id="GO:0004252">
    <property type="term" value="F:serine-type endopeptidase activity"/>
    <property type="evidence" value="ECO:0007669"/>
    <property type="project" value="InterPro"/>
</dbReference>
<keyword evidence="5 10" id="KW-0812">Transmembrane</keyword>
<keyword evidence="6 10" id="KW-0378">Hydrolase</keyword>
<keyword evidence="8 10" id="KW-1133">Transmembrane helix</keyword>
<evidence type="ECO:0000256" key="1">
    <source>
        <dbReference type="ARBA" id="ARBA00000156"/>
    </source>
</evidence>
<dbReference type="AlphaFoldDB" id="A0A8H6T5N0"/>
<dbReference type="Pfam" id="PF01694">
    <property type="entry name" value="Rhomboid"/>
    <property type="match status" value="1"/>
</dbReference>
<feature type="region of interest" description="Disordered" evidence="11">
    <location>
        <begin position="1"/>
        <end position="24"/>
    </location>
</feature>
<keyword evidence="9 10" id="KW-0472">Membrane</keyword>
<evidence type="ECO:0000256" key="10">
    <source>
        <dbReference type="RuleBase" id="RU362115"/>
    </source>
</evidence>
<evidence type="ECO:0000256" key="6">
    <source>
        <dbReference type="ARBA" id="ARBA00022801"/>
    </source>
</evidence>
<comment type="catalytic activity">
    <reaction evidence="1 10">
        <text>Cleaves type-1 transmembrane domains using a catalytic dyad composed of serine and histidine that are contributed by different transmembrane domains.</text>
        <dbReference type="EC" id="3.4.21.105"/>
    </reaction>
</comment>
<proteinExistence type="inferred from homology"/>
<keyword evidence="4 10" id="KW-0645">Protease</keyword>
<keyword evidence="14" id="KW-1185">Reference proteome</keyword>
<gene>
    <name evidence="13" type="ORF">HMN09_00626700</name>
</gene>
<comment type="similarity">
    <text evidence="3 10">Belongs to the peptidase S54 family.</text>
</comment>
<feature type="transmembrane region" description="Helical" evidence="10">
    <location>
        <begin position="294"/>
        <end position="313"/>
    </location>
</feature>
<dbReference type="Gene3D" id="1.20.1540.10">
    <property type="entry name" value="Rhomboid-like"/>
    <property type="match status" value="1"/>
</dbReference>
<dbReference type="OrthoDB" id="2146116at2759"/>
<keyword evidence="7 10" id="KW-0720">Serine protease</keyword>
<evidence type="ECO:0000259" key="12">
    <source>
        <dbReference type="Pfam" id="PF01694"/>
    </source>
</evidence>
<reference evidence="13" key="1">
    <citation type="submission" date="2020-05" db="EMBL/GenBank/DDBJ databases">
        <title>Mycena genomes resolve the evolution of fungal bioluminescence.</title>
        <authorList>
            <person name="Tsai I.J."/>
        </authorList>
    </citation>
    <scope>NUCLEOTIDE SEQUENCE</scope>
    <source>
        <strain evidence="13">110903Hualien_Pintung</strain>
    </source>
</reference>
<feature type="transmembrane region" description="Helical" evidence="10">
    <location>
        <begin position="267"/>
        <end position="288"/>
    </location>
</feature>
<sequence>MSHYAPVNTTDGPQDDAFDPFAVSEKTHIHEFQQYEYSDSPRGYEHYGEPSYTSAKAGGFASDASLVPKATERPASNYQDLDYAEPYPQPPPPDNKSPLARFFGGGESSLQQRIDMKKRGVGRQQYPFVAWVLTAVMTGVLIFELVANKQDQGSVFSFKPVVNYMLGPSSTTLINVGARFPPCMKFVESVPPTTLIGCLNNTANPATEICTIEEICGFGGFPDDAPNQWFRFMTPVFLHAGLVHLLLNMLAQLTVSAQVEREMGSISFFIVYFAAGIWGNVLGANFALVGRPSVGASGAIFGTVAVTWVDLFAHWKYQYRPGRKLAFMAVELVIGVAMGYIPFVDNFAHLGGFLMALLVGMTLYPIISETRRHKMIVLALRVVAIVLAIVLYVVLTRNFYESDPYAACEWCRYLSCFPTSSNSYCKGTGLTTSSSAT</sequence>
<dbReference type="PANTHER" id="PTHR22936">
    <property type="entry name" value="RHOMBOID-RELATED"/>
    <property type="match status" value="1"/>
</dbReference>
<evidence type="ECO:0000313" key="13">
    <source>
        <dbReference type="EMBL" id="KAF7310837.1"/>
    </source>
</evidence>
<evidence type="ECO:0000256" key="2">
    <source>
        <dbReference type="ARBA" id="ARBA00004141"/>
    </source>
</evidence>
<dbReference type="InterPro" id="IPR035952">
    <property type="entry name" value="Rhomboid-like_sf"/>
</dbReference>
<organism evidence="13 14">
    <name type="scientific">Mycena chlorophos</name>
    <name type="common">Agaric fungus</name>
    <name type="synonym">Agaricus chlorophos</name>
    <dbReference type="NCBI Taxonomy" id="658473"/>
    <lineage>
        <taxon>Eukaryota</taxon>
        <taxon>Fungi</taxon>
        <taxon>Dikarya</taxon>
        <taxon>Basidiomycota</taxon>
        <taxon>Agaricomycotina</taxon>
        <taxon>Agaricomycetes</taxon>
        <taxon>Agaricomycetidae</taxon>
        <taxon>Agaricales</taxon>
        <taxon>Marasmiineae</taxon>
        <taxon>Mycenaceae</taxon>
        <taxon>Mycena</taxon>
    </lineage>
</organism>
<dbReference type="GO" id="GO:0016020">
    <property type="term" value="C:membrane"/>
    <property type="evidence" value="ECO:0007669"/>
    <property type="project" value="UniProtKB-SubCell"/>
</dbReference>
<dbReference type="EC" id="3.4.21.105" evidence="10"/>
<name>A0A8H6T5N0_MYCCL</name>
<protein>
    <recommendedName>
        <fullName evidence="10">Rhomboid-type serine protease</fullName>
        <ecNumber evidence="10">3.4.21.105</ecNumber>
    </recommendedName>
</protein>
<accession>A0A8H6T5N0</accession>